<evidence type="ECO:0000313" key="5">
    <source>
        <dbReference type="Proteomes" id="UP000231990"/>
    </source>
</evidence>
<accession>A0A2M9ZLD4</accession>
<protein>
    <submittedName>
        <fullName evidence="3">Uncharacterized protein</fullName>
    </submittedName>
</protein>
<gene>
    <name evidence="2" type="ORF">CH360_06435</name>
    <name evidence="3" type="ORF">CH373_12535</name>
</gene>
<keyword evidence="1" id="KW-0812">Transmembrane</keyword>
<dbReference type="AlphaFoldDB" id="A0A2M9ZLD4"/>
<organism evidence="3 5">
    <name type="scientific">Leptospira perolatii</name>
    <dbReference type="NCBI Taxonomy" id="2023191"/>
    <lineage>
        <taxon>Bacteria</taxon>
        <taxon>Pseudomonadati</taxon>
        <taxon>Spirochaetota</taxon>
        <taxon>Spirochaetia</taxon>
        <taxon>Leptospirales</taxon>
        <taxon>Leptospiraceae</taxon>
        <taxon>Leptospira</taxon>
    </lineage>
</organism>
<feature type="transmembrane region" description="Helical" evidence="1">
    <location>
        <begin position="38"/>
        <end position="58"/>
    </location>
</feature>
<proteinExistence type="predicted"/>
<keyword evidence="4" id="KW-1185">Reference proteome</keyword>
<dbReference type="EMBL" id="NPDY01000004">
    <property type="protein sequence ID" value="PJZ70238.1"/>
    <property type="molecule type" value="Genomic_DNA"/>
</dbReference>
<dbReference type="Proteomes" id="UP000231962">
    <property type="component" value="Unassembled WGS sequence"/>
</dbReference>
<evidence type="ECO:0000313" key="2">
    <source>
        <dbReference type="EMBL" id="PJZ70238.1"/>
    </source>
</evidence>
<sequence>MLPHTELIFIGIANLLYGSYSGSLVLRTLLGKKVRRRWITLLVTANLCWALVCVGIFVQNWASIHILGAMHISFEGMYVTILALFEYYLVRPLAVR</sequence>
<keyword evidence="1" id="KW-1133">Transmembrane helix</keyword>
<feature type="transmembrane region" description="Helical" evidence="1">
    <location>
        <begin position="64"/>
        <end position="90"/>
    </location>
</feature>
<keyword evidence="1" id="KW-0472">Membrane</keyword>
<comment type="caution">
    <text evidence="3">The sequence shown here is derived from an EMBL/GenBank/DDBJ whole genome shotgun (WGS) entry which is preliminary data.</text>
</comment>
<dbReference type="EMBL" id="NPDZ01000007">
    <property type="protein sequence ID" value="PJZ72878.1"/>
    <property type="molecule type" value="Genomic_DNA"/>
</dbReference>
<feature type="transmembrane region" description="Helical" evidence="1">
    <location>
        <begin position="6"/>
        <end position="26"/>
    </location>
</feature>
<evidence type="ECO:0000256" key="1">
    <source>
        <dbReference type="SAM" id="Phobius"/>
    </source>
</evidence>
<evidence type="ECO:0000313" key="3">
    <source>
        <dbReference type="EMBL" id="PJZ72878.1"/>
    </source>
</evidence>
<dbReference type="Proteomes" id="UP000231990">
    <property type="component" value="Unassembled WGS sequence"/>
</dbReference>
<reference evidence="4 5" key="1">
    <citation type="submission" date="2017-07" db="EMBL/GenBank/DDBJ databases">
        <title>Leptospira spp. isolated from tropical soils.</title>
        <authorList>
            <person name="Thibeaux R."/>
            <person name="Iraola G."/>
            <person name="Ferres I."/>
            <person name="Bierque E."/>
            <person name="Girault D."/>
            <person name="Soupe-Gilbert M.-E."/>
            <person name="Picardeau M."/>
            <person name="Goarant C."/>
        </authorList>
    </citation>
    <scope>NUCLEOTIDE SEQUENCE [LARGE SCALE GENOMIC DNA]</scope>
    <source>
        <strain evidence="3 5">FH1-B-B1</strain>
        <strain evidence="2 4">FH1-B-C1</strain>
    </source>
</reference>
<name>A0A2M9ZLD4_9LEPT</name>
<evidence type="ECO:0000313" key="4">
    <source>
        <dbReference type="Proteomes" id="UP000231962"/>
    </source>
</evidence>